<accession>A0A7W4WGM9</accession>
<feature type="chain" id="PRO_5030799133" evidence="2">
    <location>
        <begin position="22"/>
        <end position="236"/>
    </location>
</feature>
<evidence type="ECO:0000256" key="2">
    <source>
        <dbReference type="SAM" id="SignalP"/>
    </source>
</evidence>
<dbReference type="SUPFAM" id="SSF56925">
    <property type="entry name" value="OMPA-like"/>
    <property type="match status" value="1"/>
</dbReference>
<keyword evidence="1 2" id="KW-0732">Signal</keyword>
<organism evidence="4 5">
    <name type="scientific">Microbulbifer rhizosphaerae</name>
    <dbReference type="NCBI Taxonomy" id="1562603"/>
    <lineage>
        <taxon>Bacteria</taxon>
        <taxon>Pseudomonadati</taxon>
        <taxon>Pseudomonadota</taxon>
        <taxon>Gammaproteobacteria</taxon>
        <taxon>Cellvibrionales</taxon>
        <taxon>Microbulbiferaceae</taxon>
        <taxon>Microbulbifer</taxon>
    </lineage>
</organism>
<protein>
    <submittedName>
        <fullName evidence="4">Opacity protein-like surface antigen</fullName>
    </submittedName>
</protein>
<dbReference type="Pfam" id="PF13505">
    <property type="entry name" value="OMP_b-brl"/>
    <property type="match status" value="1"/>
</dbReference>
<evidence type="ECO:0000313" key="5">
    <source>
        <dbReference type="Proteomes" id="UP000535937"/>
    </source>
</evidence>
<dbReference type="Gene3D" id="2.40.160.20">
    <property type="match status" value="1"/>
</dbReference>
<gene>
    <name evidence="4" type="ORF">FHS09_004104</name>
</gene>
<keyword evidence="5" id="KW-1185">Reference proteome</keyword>
<dbReference type="AlphaFoldDB" id="A0A7W4WGM9"/>
<feature type="signal peptide" evidence="2">
    <location>
        <begin position="1"/>
        <end position="21"/>
    </location>
</feature>
<dbReference type="EMBL" id="JACHWZ010000027">
    <property type="protein sequence ID" value="MBB3063246.1"/>
    <property type="molecule type" value="Genomic_DNA"/>
</dbReference>
<evidence type="ECO:0000256" key="1">
    <source>
        <dbReference type="ARBA" id="ARBA00022729"/>
    </source>
</evidence>
<feature type="domain" description="Outer membrane protein beta-barrel" evidence="3">
    <location>
        <begin position="7"/>
        <end position="236"/>
    </location>
</feature>
<dbReference type="InterPro" id="IPR027385">
    <property type="entry name" value="Beta-barrel_OMP"/>
</dbReference>
<reference evidence="4 5" key="1">
    <citation type="submission" date="2020-08" db="EMBL/GenBank/DDBJ databases">
        <title>Genomic Encyclopedia of Type Strains, Phase III (KMG-III): the genomes of soil and plant-associated and newly described type strains.</title>
        <authorList>
            <person name="Whitman W."/>
        </authorList>
    </citation>
    <scope>NUCLEOTIDE SEQUENCE [LARGE SCALE GENOMIC DNA]</scope>
    <source>
        <strain evidence="4 5">CECT 8799</strain>
    </source>
</reference>
<dbReference type="InterPro" id="IPR011250">
    <property type="entry name" value="OMP/PagP_B-barrel"/>
</dbReference>
<name>A0A7W4WGM9_9GAMM</name>
<proteinExistence type="predicted"/>
<sequence>MNRQLFLLVVPALALAAPTQADFYSHRYTGVSYSDLDIEGFCEAGNQFVQGLNNPERAATNGGCSQGGSGWKIYGGWRWKPEVAVELSYQQLSDNQLDFRLDFPTGEHLEIGDKIETQLINAFAVGHWPIGGGFSLFAKAGGGFWASKLSENQSGELLFIFENEEGEIEEELIAVSGRVEDRDTGFHWGYGAGISYRYRNSWTIRAEWESFSDVGSGDFRGSFDVETASLGWSMHF</sequence>
<evidence type="ECO:0000313" key="4">
    <source>
        <dbReference type="EMBL" id="MBB3063246.1"/>
    </source>
</evidence>
<dbReference type="Proteomes" id="UP000535937">
    <property type="component" value="Unassembled WGS sequence"/>
</dbReference>
<evidence type="ECO:0000259" key="3">
    <source>
        <dbReference type="Pfam" id="PF13505"/>
    </source>
</evidence>
<comment type="caution">
    <text evidence="4">The sequence shown here is derived from an EMBL/GenBank/DDBJ whole genome shotgun (WGS) entry which is preliminary data.</text>
</comment>
<dbReference type="RefSeq" id="WP_183463255.1">
    <property type="nucleotide sequence ID" value="NZ_JACHWZ010000027.1"/>
</dbReference>